<dbReference type="Gene3D" id="3.30.40.10">
    <property type="entry name" value="Zinc/RING finger domain, C3HC4 (zinc finger)"/>
    <property type="match status" value="1"/>
</dbReference>
<reference evidence="15" key="2">
    <citation type="submission" date="2025-08" db="UniProtKB">
        <authorList>
            <consortium name="Ensembl"/>
        </authorList>
    </citation>
    <scope>IDENTIFICATION</scope>
    <source>
        <strain evidence="15">Thorbecke</strain>
    </source>
</reference>
<dbReference type="Pfam" id="PF13639">
    <property type="entry name" value="zf-RING_2"/>
    <property type="match status" value="1"/>
</dbReference>
<evidence type="ECO:0000259" key="14">
    <source>
        <dbReference type="PROSITE" id="PS50089"/>
    </source>
</evidence>
<dbReference type="GO" id="GO:0006511">
    <property type="term" value="P:ubiquitin-dependent protein catabolic process"/>
    <property type="evidence" value="ECO:0007669"/>
    <property type="project" value="TreeGrafter"/>
</dbReference>
<evidence type="ECO:0000256" key="11">
    <source>
        <dbReference type="ARBA" id="ARBA00038418"/>
    </source>
</evidence>
<reference evidence="15 16" key="1">
    <citation type="journal article" date="2011" name="Nature">
        <title>A high-resolution map of human evolutionary constraint using 29 mammals.</title>
        <authorList>
            <person name="Lindblad-Toh K."/>
            <person name="Garber M."/>
            <person name="Zuk O."/>
            <person name="Lin M.F."/>
            <person name="Parker B.J."/>
            <person name="Washietl S."/>
            <person name="Kheradpour P."/>
            <person name="Ernst J."/>
            <person name="Jordan G."/>
            <person name="Mauceli E."/>
            <person name="Ward L.D."/>
            <person name="Lowe C.B."/>
            <person name="Holloway A.K."/>
            <person name="Clamp M."/>
            <person name="Gnerre S."/>
            <person name="Alfoldi J."/>
            <person name="Beal K."/>
            <person name="Chang J."/>
            <person name="Clawson H."/>
            <person name="Cuff J."/>
            <person name="Di Palma F."/>
            <person name="Fitzgerald S."/>
            <person name="Flicek P."/>
            <person name="Guttman M."/>
            <person name="Hubisz M.J."/>
            <person name="Jaffe D.B."/>
            <person name="Jungreis I."/>
            <person name="Kent W.J."/>
            <person name="Kostka D."/>
            <person name="Lara M."/>
            <person name="Martins A.L."/>
            <person name="Massingham T."/>
            <person name="Moltke I."/>
            <person name="Raney B.J."/>
            <person name="Rasmussen M.D."/>
            <person name="Robinson J."/>
            <person name="Stark A."/>
            <person name="Vilella A.J."/>
            <person name="Wen J."/>
            <person name="Xie X."/>
            <person name="Zody M.C."/>
            <person name="Baldwin J."/>
            <person name="Bloom T."/>
            <person name="Chin C.W."/>
            <person name="Heiman D."/>
            <person name="Nicol R."/>
            <person name="Nusbaum C."/>
            <person name="Young S."/>
            <person name="Wilkinson J."/>
            <person name="Worley K.C."/>
            <person name="Kovar C.L."/>
            <person name="Muzny D.M."/>
            <person name="Gibbs R.A."/>
            <person name="Cree A."/>
            <person name="Dihn H.H."/>
            <person name="Fowler G."/>
            <person name="Jhangiani S."/>
            <person name="Joshi V."/>
            <person name="Lee S."/>
            <person name="Lewis L.R."/>
            <person name="Nazareth L.V."/>
            <person name="Okwuonu G."/>
            <person name="Santibanez J."/>
            <person name="Warren W.C."/>
            <person name="Mardis E.R."/>
            <person name="Weinstock G.M."/>
            <person name="Wilson R.K."/>
            <person name="Delehaunty K."/>
            <person name="Dooling D."/>
            <person name="Fronik C."/>
            <person name="Fulton L."/>
            <person name="Fulton B."/>
            <person name="Graves T."/>
            <person name="Minx P."/>
            <person name="Sodergren E."/>
            <person name="Birney E."/>
            <person name="Margulies E.H."/>
            <person name="Herrero J."/>
            <person name="Green E.D."/>
            <person name="Haussler D."/>
            <person name="Siepel A."/>
            <person name="Goldman N."/>
            <person name="Pollard K.S."/>
            <person name="Pedersen J.S."/>
            <person name="Lander E.S."/>
            <person name="Kellis M."/>
        </authorList>
    </citation>
    <scope>NUCLEOTIDE SEQUENCE [LARGE SCALE GENOMIC DNA]</scope>
    <source>
        <strain evidence="15 16">Thorbecke inbred</strain>
    </source>
</reference>
<comment type="subcellular location">
    <subcellularLocation>
        <location evidence="2">Nucleus</location>
    </subcellularLocation>
</comment>
<dbReference type="InterPro" id="IPR058896">
    <property type="entry name" value="RNF6/12_N"/>
</dbReference>
<dbReference type="Ensembl" id="ENSOCUT00000048130.1">
    <property type="protein sequence ID" value="ENSOCUP00000033244.1"/>
    <property type="gene ID" value="ENSOCUG00000008061.4"/>
</dbReference>
<reference evidence="15" key="3">
    <citation type="submission" date="2025-09" db="UniProtKB">
        <authorList>
            <consortium name="Ensembl"/>
        </authorList>
    </citation>
    <scope>IDENTIFICATION</scope>
    <source>
        <strain evidence="15">Thorbecke</strain>
    </source>
</reference>
<feature type="region of interest" description="Disordered" evidence="13">
    <location>
        <begin position="424"/>
        <end position="460"/>
    </location>
</feature>
<dbReference type="EMBL" id="AAGW02040590">
    <property type="status" value="NOT_ANNOTATED_CDS"/>
    <property type="molecule type" value="Genomic_DNA"/>
</dbReference>
<dbReference type="Pfam" id="PF25914">
    <property type="entry name" value="RNF6_N"/>
    <property type="match status" value="1"/>
</dbReference>
<dbReference type="PANTHER" id="PTHR45931:SF3">
    <property type="entry name" value="RING ZINC FINGER-CONTAINING PROTEIN"/>
    <property type="match status" value="1"/>
</dbReference>
<feature type="region of interest" description="Disordered" evidence="13">
    <location>
        <begin position="494"/>
        <end position="533"/>
    </location>
</feature>
<feature type="compositionally biased region" description="Polar residues" evidence="13">
    <location>
        <begin position="197"/>
        <end position="206"/>
    </location>
</feature>
<keyword evidence="5" id="KW-0808">Transferase</keyword>
<feature type="region of interest" description="Disordered" evidence="13">
    <location>
        <begin position="290"/>
        <end position="321"/>
    </location>
</feature>
<dbReference type="InParanoid" id="A0A5F9CIB2"/>
<keyword evidence="6" id="KW-0479">Metal-binding</keyword>
<keyword evidence="10" id="KW-0539">Nucleus</keyword>
<dbReference type="GO" id="GO:0008270">
    <property type="term" value="F:zinc ion binding"/>
    <property type="evidence" value="ECO:0007669"/>
    <property type="project" value="UniProtKB-KW"/>
</dbReference>
<comment type="similarity">
    <text evidence="11">Belongs to the RNF12 family.</text>
</comment>
<keyword evidence="9" id="KW-0862">Zinc</keyword>
<accession>A0A5F9CIB2</accession>
<dbReference type="InterPro" id="IPR013083">
    <property type="entry name" value="Znf_RING/FYVE/PHD"/>
</dbReference>
<dbReference type="GO" id="GO:0061630">
    <property type="term" value="F:ubiquitin protein ligase activity"/>
    <property type="evidence" value="ECO:0007669"/>
    <property type="project" value="TreeGrafter"/>
</dbReference>
<evidence type="ECO:0000256" key="5">
    <source>
        <dbReference type="ARBA" id="ARBA00022679"/>
    </source>
</evidence>
<evidence type="ECO:0000256" key="10">
    <source>
        <dbReference type="ARBA" id="ARBA00023242"/>
    </source>
</evidence>
<dbReference type="GO" id="GO:0005634">
    <property type="term" value="C:nucleus"/>
    <property type="evidence" value="ECO:0007669"/>
    <property type="project" value="TreeGrafter"/>
</dbReference>
<feature type="compositionally biased region" description="Polar residues" evidence="13">
    <location>
        <begin position="175"/>
        <end position="187"/>
    </location>
</feature>
<proteinExistence type="inferred from homology"/>
<dbReference type="PANTHER" id="PTHR45931">
    <property type="entry name" value="SI:CH211-59O9.10"/>
    <property type="match status" value="1"/>
</dbReference>
<dbReference type="SMR" id="A0A5F9CIB2"/>
<feature type="compositionally biased region" description="Basic and acidic residues" evidence="13">
    <location>
        <begin position="223"/>
        <end position="238"/>
    </location>
</feature>
<evidence type="ECO:0000313" key="16">
    <source>
        <dbReference type="Proteomes" id="UP000001811"/>
    </source>
</evidence>
<evidence type="ECO:0000256" key="8">
    <source>
        <dbReference type="ARBA" id="ARBA00022786"/>
    </source>
</evidence>
<evidence type="ECO:0000256" key="2">
    <source>
        <dbReference type="ARBA" id="ARBA00004123"/>
    </source>
</evidence>
<evidence type="ECO:0000256" key="4">
    <source>
        <dbReference type="ARBA" id="ARBA00012483"/>
    </source>
</evidence>
<dbReference type="InterPro" id="IPR051834">
    <property type="entry name" value="RING_finger_E3_ligase"/>
</dbReference>
<evidence type="ECO:0000256" key="1">
    <source>
        <dbReference type="ARBA" id="ARBA00000900"/>
    </source>
</evidence>
<evidence type="ECO:0000256" key="9">
    <source>
        <dbReference type="ARBA" id="ARBA00022833"/>
    </source>
</evidence>
<protein>
    <recommendedName>
        <fullName evidence="4">RING-type E3 ubiquitin transferase</fullName>
        <ecNumber evidence="4">2.3.2.27</ecNumber>
    </recommendedName>
</protein>
<dbReference type="Bgee" id="ENSOCUG00000008061">
    <property type="expression patterns" value="Expressed in testis"/>
</dbReference>
<dbReference type="InterPro" id="IPR001841">
    <property type="entry name" value="Znf_RING"/>
</dbReference>
<dbReference type="GeneTree" id="ENSGT00940000164247"/>
<evidence type="ECO:0000256" key="6">
    <source>
        <dbReference type="ARBA" id="ARBA00022723"/>
    </source>
</evidence>
<feature type="compositionally biased region" description="Low complexity" evidence="13">
    <location>
        <begin position="427"/>
        <end position="439"/>
    </location>
</feature>
<organism evidence="15 16">
    <name type="scientific">Oryctolagus cuniculus</name>
    <name type="common">Rabbit</name>
    <dbReference type="NCBI Taxonomy" id="9986"/>
    <lineage>
        <taxon>Eukaryota</taxon>
        <taxon>Metazoa</taxon>
        <taxon>Chordata</taxon>
        <taxon>Craniata</taxon>
        <taxon>Vertebrata</taxon>
        <taxon>Euteleostomi</taxon>
        <taxon>Mammalia</taxon>
        <taxon>Eutheria</taxon>
        <taxon>Euarchontoglires</taxon>
        <taxon>Glires</taxon>
        <taxon>Lagomorpha</taxon>
        <taxon>Leporidae</taxon>
        <taxon>Oryctolagus</taxon>
    </lineage>
</organism>
<feature type="compositionally biased region" description="Polar residues" evidence="13">
    <location>
        <begin position="440"/>
        <end position="450"/>
    </location>
</feature>
<dbReference type="SUPFAM" id="SSF57850">
    <property type="entry name" value="RING/U-box"/>
    <property type="match status" value="1"/>
</dbReference>
<feature type="region of interest" description="Disordered" evidence="13">
    <location>
        <begin position="83"/>
        <end position="102"/>
    </location>
</feature>
<feature type="region of interest" description="Disordered" evidence="13">
    <location>
        <begin position="154"/>
        <end position="238"/>
    </location>
</feature>
<sequence>MCRQDLLNGILLPKMDNSDADDEDGFEAQDRDQVEQLVQNTEFYRFVRHVGEEDYRLVRGSNLISTMDERTEAELGRSLHVEEDTILESHEDEGRENSLDEVSSRESISKWLSCCEQTENMAESCQGENQFWTTENQSNTSSSDFNCSVGMNFNVNNGSPNPDNEYAPFERLPRGQNTENSQRQMESPPSELRFASPSRSQQSATDKLTEVLSNRSQRRARSRSPDCQRTRARVETQSPDHRYNELLLRLHHNIAPEIFELPVMNEFEVFARFHQRELLRQQLTRPNLQSSHRFAASGTRSASQGEWSADTIGNDEVGGLRSNSPTTLFDHEARRLHPEEFSARDGIDSRTRLTSEIPNNTVTESDQGRVKNMCSCSEHGRVRPSSSTIIPFHRALTNSLNDTAFVTAPRRFRQLETEFGELSNFLPSDSDFEPSVSSSQNTEMGWSQTGSSDSEDGSSCDSNSSFDSCSSLMLYYSSSPPYLSSSFSSLISSSNSESTGTRSSSTENSESSSVLFEGSNEENSSSDSSSMTNQENLLRNLAASDESDSLSFPDVFQHFLVHEDDHEDNRDQSTGLTKQQINNLTVTSSCKDDTSKSCIICITKFTKGNTIRVLPCFHEYHAHCIDRWLSENTTCPICRQEVRDSDNKENSH</sequence>
<dbReference type="SMART" id="SM00184">
    <property type="entry name" value="RING"/>
    <property type="match status" value="1"/>
</dbReference>
<evidence type="ECO:0000256" key="3">
    <source>
        <dbReference type="ARBA" id="ARBA00004906"/>
    </source>
</evidence>
<dbReference type="AlphaFoldDB" id="A0A5F9CIB2"/>
<comment type="catalytic activity">
    <reaction evidence="1">
        <text>S-ubiquitinyl-[E2 ubiquitin-conjugating enzyme]-L-cysteine + [acceptor protein]-L-lysine = [E2 ubiquitin-conjugating enzyme]-L-cysteine + N(6)-ubiquitinyl-[acceptor protein]-L-lysine.</text>
        <dbReference type="EC" id="2.3.2.27"/>
    </reaction>
</comment>
<keyword evidence="7 12" id="KW-0863">Zinc-finger</keyword>
<evidence type="ECO:0000256" key="12">
    <source>
        <dbReference type="PROSITE-ProRule" id="PRU00175"/>
    </source>
</evidence>
<evidence type="ECO:0000313" key="15">
    <source>
        <dbReference type="Ensembl" id="ENSOCUP00000033244.1"/>
    </source>
</evidence>
<dbReference type="STRING" id="9986.ENSOCUP00000033244"/>
<evidence type="ECO:0000256" key="7">
    <source>
        <dbReference type="ARBA" id="ARBA00022771"/>
    </source>
</evidence>
<feature type="compositionally biased region" description="Polar residues" evidence="13">
    <location>
        <begin position="290"/>
        <end position="306"/>
    </location>
</feature>
<name>A0A5F9CIB2_RABIT</name>
<comment type="pathway">
    <text evidence="3">Protein modification; protein ubiquitination.</text>
</comment>
<dbReference type="EC" id="2.3.2.27" evidence="4"/>
<dbReference type="Proteomes" id="UP000001811">
    <property type="component" value="Chromosome X"/>
</dbReference>
<dbReference type="PROSITE" id="PS50089">
    <property type="entry name" value="ZF_RING_2"/>
    <property type="match status" value="1"/>
</dbReference>
<keyword evidence="16" id="KW-1185">Reference proteome</keyword>
<evidence type="ECO:0000256" key="13">
    <source>
        <dbReference type="SAM" id="MobiDB-lite"/>
    </source>
</evidence>
<keyword evidence="8" id="KW-0833">Ubl conjugation pathway</keyword>
<dbReference type="GO" id="GO:0016567">
    <property type="term" value="P:protein ubiquitination"/>
    <property type="evidence" value="ECO:0007669"/>
    <property type="project" value="TreeGrafter"/>
</dbReference>
<feature type="domain" description="RING-type" evidence="14">
    <location>
        <begin position="598"/>
        <end position="639"/>
    </location>
</feature>
<dbReference type="EMBL" id="AAGW02040589">
    <property type="status" value="NOT_ANNOTATED_CDS"/>
    <property type="molecule type" value="Genomic_DNA"/>
</dbReference>